<evidence type="ECO:0000256" key="1">
    <source>
        <dbReference type="ARBA" id="ARBA00004651"/>
    </source>
</evidence>
<evidence type="ECO:0000256" key="5">
    <source>
        <dbReference type="ARBA" id="ARBA00022989"/>
    </source>
</evidence>
<dbReference type="SUPFAM" id="SSF50182">
    <property type="entry name" value="Sm-like ribonucleoproteins"/>
    <property type="match status" value="1"/>
</dbReference>
<evidence type="ECO:0000259" key="9">
    <source>
        <dbReference type="Pfam" id="PF21082"/>
    </source>
</evidence>
<feature type="domain" description="Mechanosensitive ion channel MscS" evidence="8">
    <location>
        <begin position="101"/>
        <end position="166"/>
    </location>
</feature>
<dbReference type="InterPro" id="IPR049278">
    <property type="entry name" value="MS_channel_C"/>
</dbReference>
<feature type="transmembrane region" description="Helical" evidence="7">
    <location>
        <begin position="55"/>
        <end position="74"/>
    </location>
</feature>
<dbReference type="Pfam" id="PF21088">
    <property type="entry name" value="MS_channel_1st"/>
    <property type="match status" value="1"/>
</dbReference>
<feature type="transmembrane region" description="Helical" evidence="7">
    <location>
        <begin position="17"/>
        <end position="34"/>
    </location>
</feature>
<keyword evidence="5 7" id="KW-1133">Transmembrane helix</keyword>
<dbReference type="InterPro" id="IPR011014">
    <property type="entry name" value="MscS_channel_TM-2"/>
</dbReference>
<dbReference type="Gene3D" id="3.30.70.100">
    <property type="match status" value="1"/>
</dbReference>
<dbReference type="InterPro" id="IPR049142">
    <property type="entry name" value="MS_channel_1st"/>
</dbReference>
<dbReference type="AlphaFoldDB" id="A0A9D1PT53"/>
<dbReference type="EMBL" id="DXHU01000015">
    <property type="protein sequence ID" value="HIV98852.1"/>
    <property type="molecule type" value="Genomic_DNA"/>
</dbReference>
<keyword evidence="4 7" id="KW-0812">Transmembrane</keyword>
<dbReference type="InterPro" id="IPR011066">
    <property type="entry name" value="MscS_channel_C_sf"/>
</dbReference>
<evidence type="ECO:0000256" key="6">
    <source>
        <dbReference type="ARBA" id="ARBA00023136"/>
    </source>
</evidence>
<keyword evidence="3" id="KW-1003">Cell membrane</keyword>
<dbReference type="InterPro" id="IPR010920">
    <property type="entry name" value="LSM_dom_sf"/>
</dbReference>
<evidence type="ECO:0000259" key="10">
    <source>
        <dbReference type="Pfam" id="PF21088"/>
    </source>
</evidence>
<feature type="domain" description="Mechanosensitive ion channel MscS C-terminal" evidence="9">
    <location>
        <begin position="175"/>
        <end position="255"/>
    </location>
</feature>
<dbReference type="Pfam" id="PF21082">
    <property type="entry name" value="MS_channel_3rd"/>
    <property type="match status" value="1"/>
</dbReference>
<evidence type="ECO:0000256" key="4">
    <source>
        <dbReference type="ARBA" id="ARBA00022692"/>
    </source>
</evidence>
<dbReference type="InterPro" id="IPR006685">
    <property type="entry name" value="MscS_channel_2nd"/>
</dbReference>
<reference evidence="11" key="1">
    <citation type="journal article" date="2021" name="PeerJ">
        <title>Extensive microbial diversity within the chicken gut microbiome revealed by metagenomics and culture.</title>
        <authorList>
            <person name="Gilroy R."/>
            <person name="Ravi A."/>
            <person name="Getino M."/>
            <person name="Pursley I."/>
            <person name="Horton D.L."/>
            <person name="Alikhan N.F."/>
            <person name="Baker D."/>
            <person name="Gharbi K."/>
            <person name="Hall N."/>
            <person name="Watson M."/>
            <person name="Adriaenssens E.M."/>
            <person name="Foster-Nyarko E."/>
            <person name="Jarju S."/>
            <person name="Secka A."/>
            <person name="Antonio M."/>
            <person name="Oren A."/>
            <person name="Chaudhuri R.R."/>
            <person name="La Ragione R."/>
            <person name="Hildebrand F."/>
            <person name="Pallen M.J."/>
        </authorList>
    </citation>
    <scope>NUCLEOTIDE SEQUENCE</scope>
    <source>
        <strain evidence="11">Gambia11-129</strain>
    </source>
</reference>
<dbReference type="GO" id="GO:0008381">
    <property type="term" value="F:mechanosensitive monoatomic ion channel activity"/>
    <property type="evidence" value="ECO:0007669"/>
    <property type="project" value="InterPro"/>
</dbReference>
<dbReference type="SUPFAM" id="SSF82861">
    <property type="entry name" value="Mechanosensitive channel protein MscS (YggB), transmembrane region"/>
    <property type="match status" value="1"/>
</dbReference>
<sequence>MVGINFESILTDILDRALAVVVIILVTLVVTKLVKRFFVRLANKSTRVSPLICSVVRKTINFILWVCTTISLLYVFGINVTPIITGLGVTGVVLGFALQESVSSFFSGFLIAVTNPFRIGDYVDIDSVSGTVVSMDLLSVTLGGADNRKITLSNKTVWGSVIVNYSDIERRRMDMVVQVAYNSDIDKVKQVIRGLISSYPEILENPTPVVELSKLNDSSLDFVVRPWVKPENYWPVYWRFQQDIVEALRKENIEIPYDKLDVNIISKS</sequence>
<comment type="similarity">
    <text evidence="2">Belongs to the MscS (TC 1.A.23) family.</text>
</comment>
<dbReference type="InterPro" id="IPR045275">
    <property type="entry name" value="MscS_archaea/bacteria_type"/>
</dbReference>
<proteinExistence type="inferred from homology"/>
<reference evidence="11" key="2">
    <citation type="submission" date="2021-04" db="EMBL/GenBank/DDBJ databases">
        <authorList>
            <person name="Gilroy R."/>
        </authorList>
    </citation>
    <scope>NUCLEOTIDE SEQUENCE</scope>
    <source>
        <strain evidence="11">Gambia11-129</strain>
    </source>
</reference>
<gene>
    <name evidence="11" type="ORF">IAB12_03605</name>
</gene>
<evidence type="ECO:0000256" key="3">
    <source>
        <dbReference type="ARBA" id="ARBA00022475"/>
    </source>
</evidence>
<dbReference type="PANTHER" id="PTHR30221">
    <property type="entry name" value="SMALL-CONDUCTANCE MECHANOSENSITIVE CHANNEL"/>
    <property type="match status" value="1"/>
</dbReference>
<dbReference type="Gene3D" id="1.10.287.1260">
    <property type="match status" value="1"/>
</dbReference>
<comment type="caution">
    <text evidence="11">The sequence shown here is derived from an EMBL/GenBank/DDBJ whole genome shotgun (WGS) entry which is preliminary data.</text>
</comment>
<dbReference type="PANTHER" id="PTHR30221:SF1">
    <property type="entry name" value="SMALL-CONDUCTANCE MECHANOSENSITIVE CHANNEL"/>
    <property type="match status" value="1"/>
</dbReference>
<accession>A0A9D1PT53</accession>
<feature type="domain" description="Mechanosensitive ion channel transmembrane helices 2/3" evidence="10">
    <location>
        <begin position="58"/>
        <end position="99"/>
    </location>
</feature>
<dbReference type="InterPro" id="IPR023408">
    <property type="entry name" value="MscS_beta-dom_sf"/>
</dbReference>
<organism evidence="11 12">
    <name type="scientific">Candidatus Ornithospirochaeta avicola</name>
    <dbReference type="NCBI Taxonomy" id="2840896"/>
    <lineage>
        <taxon>Bacteria</taxon>
        <taxon>Pseudomonadati</taxon>
        <taxon>Spirochaetota</taxon>
        <taxon>Spirochaetia</taxon>
        <taxon>Spirochaetales</taxon>
        <taxon>Spirochaetaceae</taxon>
        <taxon>Spirochaetaceae incertae sedis</taxon>
        <taxon>Candidatus Ornithospirochaeta</taxon>
    </lineage>
</organism>
<dbReference type="Proteomes" id="UP000823936">
    <property type="component" value="Unassembled WGS sequence"/>
</dbReference>
<evidence type="ECO:0000313" key="12">
    <source>
        <dbReference type="Proteomes" id="UP000823936"/>
    </source>
</evidence>
<dbReference type="Pfam" id="PF00924">
    <property type="entry name" value="MS_channel_2nd"/>
    <property type="match status" value="1"/>
</dbReference>
<dbReference type="Gene3D" id="2.30.30.60">
    <property type="match status" value="1"/>
</dbReference>
<protein>
    <submittedName>
        <fullName evidence="11">Mechanosensitive ion channel family protein</fullName>
    </submittedName>
</protein>
<name>A0A9D1PT53_9SPIO</name>
<evidence type="ECO:0000259" key="8">
    <source>
        <dbReference type="Pfam" id="PF00924"/>
    </source>
</evidence>
<evidence type="ECO:0000313" key="11">
    <source>
        <dbReference type="EMBL" id="HIV98852.1"/>
    </source>
</evidence>
<keyword evidence="6 7" id="KW-0472">Membrane</keyword>
<dbReference type="SUPFAM" id="SSF82689">
    <property type="entry name" value="Mechanosensitive channel protein MscS (YggB), C-terminal domain"/>
    <property type="match status" value="1"/>
</dbReference>
<evidence type="ECO:0000256" key="2">
    <source>
        <dbReference type="ARBA" id="ARBA00008017"/>
    </source>
</evidence>
<comment type="subcellular location">
    <subcellularLocation>
        <location evidence="1">Cell membrane</location>
        <topology evidence="1">Multi-pass membrane protein</topology>
    </subcellularLocation>
</comment>
<evidence type="ECO:0000256" key="7">
    <source>
        <dbReference type="SAM" id="Phobius"/>
    </source>
</evidence>
<dbReference type="GO" id="GO:0005886">
    <property type="term" value="C:plasma membrane"/>
    <property type="evidence" value="ECO:0007669"/>
    <property type="project" value="UniProtKB-SubCell"/>
</dbReference>